<dbReference type="RefSeq" id="WP_153481884.1">
    <property type="nucleotide sequence ID" value="NZ_VWNA01000001.1"/>
</dbReference>
<evidence type="ECO:0000313" key="3">
    <source>
        <dbReference type="EMBL" id="MQT13401.1"/>
    </source>
</evidence>
<dbReference type="InterPro" id="IPR010127">
    <property type="entry name" value="Phasin_subfam-1"/>
</dbReference>
<dbReference type="Pfam" id="PF09361">
    <property type="entry name" value="Phasin_2"/>
    <property type="match status" value="1"/>
</dbReference>
<reference evidence="3 4" key="1">
    <citation type="submission" date="2019-09" db="EMBL/GenBank/DDBJ databases">
        <title>Segnochrobactrum spirostomi gen. nov., sp. nov., isolated from the ciliate Spirostomum cf. yagiui and description of a novel family, Segnochrobactraceae fam. nov. within the order Rhizobiales of the class Alphaproteobacteria.</title>
        <authorList>
            <person name="Akter S."/>
            <person name="Shazib S.U.A."/>
            <person name="Shin M.K."/>
        </authorList>
    </citation>
    <scope>NUCLEOTIDE SEQUENCE [LARGE SCALE GENOMIC DNA]</scope>
    <source>
        <strain evidence="3 4">Sp-1</strain>
    </source>
</reference>
<dbReference type="NCBIfam" id="TIGR01985">
    <property type="entry name" value="phasin_2"/>
    <property type="match status" value="1"/>
</dbReference>
<keyword evidence="4" id="KW-1185">Reference proteome</keyword>
<evidence type="ECO:0000259" key="2">
    <source>
        <dbReference type="Pfam" id="PF09361"/>
    </source>
</evidence>
<dbReference type="InterPro" id="IPR018968">
    <property type="entry name" value="Phasin"/>
</dbReference>
<evidence type="ECO:0000313" key="4">
    <source>
        <dbReference type="Proteomes" id="UP000332515"/>
    </source>
</evidence>
<dbReference type="InterPro" id="IPR010234">
    <property type="entry name" value="Phasin_subfam-2"/>
</dbReference>
<organism evidence="3 4">
    <name type="scientific">Segnochrobactrum spirostomi</name>
    <dbReference type="NCBI Taxonomy" id="2608987"/>
    <lineage>
        <taxon>Bacteria</taxon>
        <taxon>Pseudomonadati</taxon>
        <taxon>Pseudomonadota</taxon>
        <taxon>Alphaproteobacteria</taxon>
        <taxon>Hyphomicrobiales</taxon>
        <taxon>Segnochrobactraceae</taxon>
        <taxon>Segnochrobactrum</taxon>
    </lineage>
</organism>
<protein>
    <submittedName>
        <fullName evidence="3">Phasin</fullName>
    </submittedName>
</protein>
<proteinExistence type="predicted"/>
<dbReference type="AlphaFoldDB" id="A0A6A7Y5N9"/>
<evidence type="ECO:0000256" key="1">
    <source>
        <dbReference type="SAM" id="Coils"/>
    </source>
</evidence>
<feature type="coiled-coil region" evidence="1">
    <location>
        <begin position="34"/>
        <end position="68"/>
    </location>
</feature>
<dbReference type="Proteomes" id="UP000332515">
    <property type="component" value="Unassembled WGS sequence"/>
</dbReference>
<comment type="caution">
    <text evidence="3">The sequence shown here is derived from an EMBL/GenBank/DDBJ whole genome shotgun (WGS) entry which is preliminary data.</text>
</comment>
<dbReference type="NCBIfam" id="TIGR01841">
    <property type="entry name" value="phasin"/>
    <property type="match status" value="1"/>
</dbReference>
<sequence length="159" mass="17058">MTEKPATRAVKKTIAALPADPFTVPNVEVPAVVREFAEKSVAQAKEAYAKMKTAAEEATDALEDAYETSRKGVIDFNIQALDAAKTNTDATFAFFKEFLAAKSVSEALELQTAFASKQFEAISTQAKGFQELATKLATESGAPFKGVFEKALKDVKLAA</sequence>
<feature type="domain" description="Phasin" evidence="2">
    <location>
        <begin position="50"/>
        <end position="145"/>
    </location>
</feature>
<keyword evidence="1" id="KW-0175">Coiled coil</keyword>
<dbReference type="EMBL" id="VWNA01000001">
    <property type="protein sequence ID" value="MQT13401.1"/>
    <property type="molecule type" value="Genomic_DNA"/>
</dbReference>
<name>A0A6A7Y5N9_9HYPH</name>
<accession>A0A6A7Y5N9</accession>
<gene>
    <name evidence="3" type="ORF">F0357_12255</name>
</gene>